<dbReference type="KEGG" id="tio:INP52_04210"/>
<protein>
    <submittedName>
        <fullName evidence="2">Glycosyltransferase</fullName>
    </submittedName>
</protein>
<gene>
    <name evidence="2" type="ORF">INP52_04210</name>
</gene>
<dbReference type="CDD" id="cd00761">
    <property type="entry name" value="Glyco_tranf_GTA_type"/>
    <property type="match status" value="1"/>
</dbReference>
<evidence type="ECO:0000313" key="2">
    <source>
        <dbReference type="EMBL" id="QOY61396.1"/>
    </source>
</evidence>
<reference evidence="2 3" key="1">
    <citation type="submission" date="2020-10" db="EMBL/GenBank/DDBJ databases">
        <title>Olsenella immobilis sp.nov., isolated from the mud in a fermentation cellar used for the production of Chinese strong-flavoured liquor.</title>
        <authorList>
            <person name="Lu L."/>
        </authorList>
    </citation>
    <scope>NUCLEOTIDE SEQUENCE [LARGE SCALE GENOMIC DNA]</scope>
    <source>
        <strain evidence="2 3">LZLJ-2</strain>
    </source>
</reference>
<dbReference type="Pfam" id="PF00535">
    <property type="entry name" value="Glycos_transf_2"/>
    <property type="match status" value="1"/>
</dbReference>
<organism evidence="2 3">
    <name type="scientific">Thermophilibacter immobilis</name>
    <dbReference type="NCBI Taxonomy" id="2779519"/>
    <lineage>
        <taxon>Bacteria</taxon>
        <taxon>Bacillati</taxon>
        <taxon>Actinomycetota</taxon>
        <taxon>Coriobacteriia</taxon>
        <taxon>Coriobacteriales</taxon>
        <taxon>Atopobiaceae</taxon>
        <taxon>Thermophilibacter</taxon>
    </lineage>
</organism>
<dbReference type="EMBL" id="CP063767">
    <property type="protein sequence ID" value="QOY61396.1"/>
    <property type="molecule type" value="Genomic_DNA"/>
</dbReference>
<feature type="domain" description="Glycosyltransferase 2-like" evidence="1">
    <location>
        <begin position="5"/>
        <end position="132"/>
    </location>
</feature>
<dbReference type="SUPFAM" id="SSF53448">
    <property type="entry name" value="Nucleotide-diphospho-sugar transferases"/>
    <property type="match status" value="1"/>
</dbReference>
<dbReference type="GO" id="GO:0016758">
    <property type="term" value="F:hexosyltransferase activity"/>
    <property type="evidence" value="ECO:0007669"/>
    <property type="project" value="UniProtKB-ARBA"/>
</dbReference>
<sequence length="346" mass="38759">MSRISVIIPVYNVEDYLDWCLGSLEAQTLEDIDVICVNDGSTDGSHDGLIRWAARDGRIKIIDKANGGLSSARNAGIAAARTDYVCFLDSDDRFHPTACEEMVRSLDETGADVLTFGATCYPEEAGYPWLVDVLSPRDAVFEGFTPNILFKEKSRPFAWRTACRTDFLVDHKILFDETLRFGEDQVFDFAIYPRAKRTALSSAKLYDYRVSRAGSLMDQLKDDFGAKMLEHVKILDRILSDWDEGGFLAQYPAEMVAFSMDFALYDAIKLDDTSYRAVAEALTGVLGRHWGAGEVARLDLAPATRRMALAACYRTDLGNVARKRLALDYYAQQHGRKAALRRLLRG</sequence>
<proteinExistence type="predicted"/>
<dbReference type="PANTHER" id="PTHR22916:SF3">
    <property type="entry name" value="UDP-GLCNAC:BETAGAL BETA-1,3-N-ACETYLGLUCOSAMINYLTRANSFERASE-LIKE PROTEIN 1"/>
    <property type="match status" value="1"/>
</dbReference>
<evidence type="ECO:0000313" key="3">
    <source>
        <dbReference type="Proteomes" id="UP000593735"/>
    </source>
</evidence>
<evidence type="ECO:0000259" key="1">
    <source>
        <dbReference type="Pfam" id="PF00535"/>
    </source>
</evidence>
<dbReference type="AlphaFoldDB" id="A0A7S7RUL0"/>
<dbReference type="InterPro" id="IPR029044">
    <property type="entry name" value="Nucleotide-diphossugar_trans"/>
</dbReference>
<dbReference type="Proteomes" id="UP000593735">
    <property type="component" value="Chromosome"/>
</dbReference>
<keyword evidence="3" id="KW-1185">Reference proteome</keyword>
<keyword evidence="2" id="KW-0808">Transferase</keyword>
<dbReference type="RefSeq" id="WP_194372678.1">
    <property type="nucleotide sequence ID" value="NZ_CP063767.1"/>
</dbReference>
<dbReference type="InterPro" id="IPR001173">
    <property type="entry name" value="Glyco_trans_2-like"/>
</dbReference>
<accession>A0A7S7RUL0</accession>
<dbReference type="PANTHER" id="PTHR22916">
    <property type="entry name" value="GLYCOSYLTRANSFERASE"/>
    <property type="match status" value="1"/>
</dbReference>
<name>A0A7S7RUL0_9ACTN</name>
<dbReference type="Gene3D" id="3.90.550.10">
    <property type="entry name" value="Spore Coat Polysaccharide Biosynthesis Protein SpsA, Chain A"/>
    <property type="match status" value="1"/>
</dbReference>